<sequence length="117" mass="13640">MELENPNERVVNLSYQLFLYLPLPSLLAPSLTQIPTPTFSELLRIRSQKQLNLYDPLPPAHSSRTLPLQGICYRSDFFPTPSRTNAVFIGCERREKEREGQKENRRITYSMVLWLSD</sequence>
<organism evidence="1 2">
    <name type="scientific">Caerostris darwini</name>
    <dbReference type="NCBI Taxonomy" id="1538125"/>
    <lineage>
        <taxon>Eukaryota</taxon>
        <taxon>Metazoa</taxon>
        <taxon>Ecdysozoa</taxon>
        <taxon>Arthropoda</taxon>
        <taxon>Chelicerata</taxon>
        <taxon>Arachnida</taxon>
        <taxon>Araneae</taxon>
        <taxon>Araneomorphae</taxon>
        <taxon>Entelegynae</taxon>
        <taxon>Araneoidea</taxon>
        <taxon>Araneidae</taxon>
        <taxon>Caerostris</taxon>
    </lineage>
</organism>
<name>A0AAV4W1R7_9ARAC</name>
<dbReference type="Proteomes" id="UP001054837">
    <property type="component" value="Unassembled WGS sequence"/>
</dbReference>
<dbReference type="AlphaFoldDB" id="A0AAV4W1R7"/>
<dbReference type="EMBL" id="BPLQ01014028">
    <property type="protein sequence ID" value="GIY76642.1"/>
    <property type="molecule type" value="Genomic_DNA"/>
</dbReference>
<comment type="caution">
    <text evidence="1">The sequence shown here is derived from an EMBL/GenBank/DDBJ whole genome shotgun (WGS) entry which is preliminary data.</text>
</comment>
<evidence type="ECO:0000313" key="2">
    <source>
        <dbReference type="Proteomes" id="UP001054837"/>
    </source>
</evidence>
<gene>
    <name evidence="1" type="ORF">CDAR_537701</name>
</gene>
<keyword evidence="2" id="KW-1185">Reference proteome</keyword>
<accession>A0AAV4W1R7</accession>
<evidence type="ECO:0000313" key="1">
    <source>
        <dbReference type="EMBL" id="GIY76642.1"/>
    </source>
</evidence>
<proteinExistence type="predicted"/>
<protein>
    <submittedName>
        <fullName evidence="1">Uncharacterized protein</fullName>
    </submittedName>
</protein>
<reference evidence="1 2" key="1">
    <citation type="submission" date="2021-06" db="EMBL/GenBank/DDBJ databases">
        <title>Caerostris darwini draft genome.</title>
        <authorList>
            <person name="Kono N."/>
            <person name="Arakawa K."/>
        </authorList>
    </citation>
    <scope>NUCLEOTIDE SEQUENCE [LARGE SCALE GENOMIC DNA]</scope>
</reference>